<sequence length="243" mass="28294">MKSCLSLFIAIFALLHAGGIQAQQLRPVTVRGQMVDKDSRLVLYPASARNLSSRQSVFTDKGGYYKLDGRQNDTIVLSYIGYHADTFVVRQLSGTEVHNGELRIEEHFLQGVEITSRYNAYQLDSIARANEFRHILELPDRDLVDKSKRAEGFGIIFSPFTRYSQKEKDKRKFKEQFSQNEIDEYIEFRYSKQFVSKVTGLSGDSLLNFMNKNTPSYQQLRVMPNEDLIYWTTDRYRTWVNKK</sequence>
<dbReference type="Proteomes" id="UP001162741">
    <property type="component" value="Chromosome"/>
</dbReference>
<dbReference type="InterPro" id="IPR008969">
    <property type="entry name" value="CarboxyPept-like_regulatory"/>
</dbReference>
<dbReference type="EMBL" id="CP107006">
    <property type="protein sequence ID" value="UYQ93938.1"/>
    <property type="molecule type" value="Genomic_DNA"/>
</dbReference>
<reference evidence="2" key="1">
    <citation type="submission" date="2022-10" db="EMBL/GenBank/DDBJ databases">
        <title>Chitinophaga sp. nov., isolated from soil.</title>
        <authorList>
            <person name="Jeon C.O."/>
        </authorList>
    </citation>
    <scope>NUCLEOTIDE SEQUENCE</scope>
    <source>
        <strain evidence="2">R8</strain>
    </source>
</reference>
<proteinExistence type="predicted"/>
<dbReference type="SUPFAM" id="SSF49464">
    <property type="entry name" value="Carboxypeptidase regulatory domain-like"/>
    <property type="match status" value="1"/>
</dbReference>
<accession>A0ABY6J2N9</accession>
<keyword evidence="3" id="KW-1185">Reference proteome</keyword>
<protein>
    <submittedName>
        <fullName evidence="2">Carboxypeptidase-like regulatory domain-containing protein</fullName>
    </submittedName>
</protein>
<name>A0ABY6J2N9_9BACT</name>
<dbReference type="RefSeq" id="WP_264281917.1">
    <property type="nucleotide sequence ID" value="NZ_CP107006.1"/>
</dbReference>
<evidence type="ECO:0000313" key="3">
    <source>
        <dbReference type="Proteomes" id="UP001162741"/>
    </source>
</evidence>
<evidence type="ECO:0000256" key="1">
    <source>
        <dbReference type="SAM" id="SignalP"/>
    </source>
</evidence>
<feature type="signal peptide" evidence="1">
    <location>
        <begin position="1"/>
        <end position="22"/>
    </location>
</feature>
<feature type="chain" id="PRO_5046722355" evidence="1">
    <location>
        <begin position="23"/>
        <end position="243"/>
    </location>
</feature>
<keyword evidence="1" id="KW-0732">Signal</keyword>
<organism evidence="2 3">
    <name type="scientific">Chitinophaga horti</name>
    <dbReference type="NCBI Taxonomy" id="2920382"/>
    <lineage>
        <taxon>Bacteria</taxon>
        <taxon>Pseudomonadati</taxon>
        <taxon>Bacteroidota</taxon>
        <taxon>Chitinophagia</taxon>
        <taxon>Chitinophagales</taxon>
        <taxon>Chitinophagaceae</taxon>
        <taxon>Chitinophaga</taxon>
    </lineage>
</organism>
<evidence type="ECO:0000313" key="2">
    <source>
        <dbReference type="EMBL" id="UYQ93938.1"/>
    </source>
</evidence>
<gene>
    <name evidence="2" type="ORF">MKQ68_02365</name>
</gene>